<keyword evidence="5" id="KW-0472">Membrane</keyword>
<dbReference type="Proteomes" id="UP000005087">
    <property type="component" value="Chromosome"/>
</dbReference>
<feature type="region of interest" description="Disordered" evidence="4">
    <location>
        <begin position="32"/>
        <end position="53"/>
    </location>
</feature>
<dbReference type="PANTHER" id="PTHR43630">
    <property type="entry name" value="POLY-BETA-1,6-N-ACETYL-D-GLUCOSAMINE SYNTHASE"/>
    <property type="match status" value="1"/>
</dbReference>
<evidence type="ECO:0000256" key="3">
    <source>
        <dbReference type="ARBA" id="ARBA00022679"/>
    </source>
</evidence>
<sequence>MRVRGSWLVAGVVGLLFVLLLVVAGWTTSEIGNDSNPERDFESQSEVPRSVNEGGPLVYADGDSVMSTELPPYTVALTFDDGPDPTWTPKVLEVLERHDVPATFFVVGSMAAQYPDLVRRIHESGSELGVHTFTHPELAQVSSWRVERELSQTQLVIAGAAGVTTHLFRPPYSSTVEAIDNPAYDVVRAAGELGYVSVFSDVDSADWQRPGVEAIVRNATPPDGRGAVVLLHDAGGDRSQTVAALDVLIPRLKEQGYRFTTITDVLGTNRAAPASAVDKASGSALTGLVNLALAVMTVLKWLLVAVGVLTVLRLVILVLVARKHVARRDRPRSPWGPPVTEPVSVIVPAYNEAAGIEATVRSAVASNHRVEVIVVDDGSTDGTADIVESLGLPEVRVLRRPNGGKAAALNAGIAAAKYDFVVMVDGDTVFEPTTVHELVQPFADPEVGAVSANVKIANRETLLARLQHIEYVIGFNVDRRVHDVLRSMPTVPGAGGAFRRSALLQVKGLSSQTLAEDTDLTISIGRAGWRTVFQENAVTWTEAPTTVRQLWQQRFRWTFGTMQALWKHRRAVVQRGAAGRVGRFGLLHVVLFQILLPVIAPVIDVFLVYGLLFLDPWTTVLLWLGMLGVQAAVAAYAFGLDGERRTVLWLLPAQQLIYRQLMYVVLVQSLAAAASGVRVRWQHMRRAGSAVLPREDRAATASREDRAVAAPREVSSVVPAPRTPEEGEARAKPAAASPVRERWLDVLRAAALGRVMLYHTVGWPWLSMVFPAMGVMFAVGGSLMARSMDRRPPVDVVGRRIVRLLPPLWVLAVVMVPLMLAFGWSSFTEESWASDALHWPELLLWIFPILDPPHSDWELGRDAAIVLWYIRAYLWFVLLTPLLLRWYRRRPLLTILTPLALVAADALLGSPLSEMGDVGRGAVDFCTFGACWVLGFAHRDGALARARVAVLGPVAAVSMALGLWWAATHPVWGSYDLNEIPLAQALVSAGFVLVVLRMSPSLRWLDRVPALRRLVAVLNARAVTVYLWHNVAIYLAAPIIGWWGEYSQVEHFALAVGLTAVAVLAFGWAEDLAARRRVRLLPGAPPKPRHARPLLRR</sequence>
<feature type="domain" description="NodB homology" evidence="6">
    <location>
        <begin position="73"/>
        <end position="260"/>
    </location>
</feature>
<dbReference type="HOGENOM" id="CLU_283682_0_0_11"/>
<proteinExistence type="inferred from homology"/>
<dbReference type="GO" id="GO:0016747">
    <property type="term" value="F:acyltransferase activity, transferring groups other than amino-acyl groups"/>
    <property type="evidence" value="ECO:0007669"/>
    <property type="project" value="InterPro"/>
</dbReference>
<dbReference type="GO" id="GO:0016810">
    <property type="term" value="F:hydrolase activity, acting on carbon-nitrogen (but not peptide) bonds"/>
    <property type="evidence" value="ECO:0007669"/>
    <property type="project" value="InterPro"/>
</dbReference>
<dbReference type="EMBL" id="CM001484">
    <property type="protein sequence ID" value="EIE99925.1"/>
    <property type="molecule type" value="Genomic_DNA"/>
</dbReference>
<dbReference type="Pfam" id="PF13641">
    <property type="entry name" value="Glyco_tranf_2_3"/>
    <property type="match status" value="1"/>
</dbReference>
<dbReference type="GO" id="GO:0016757">
    <property type="term" value="F:glycosyltransferase activity"/>
    <property type="evidence" value="ECO:0007669"/>
    <property type="project" value="UniProtKB-KW"/>
</dbReference>
<dbReference type="GO" id="GO:0005975">
    <property type="term" value="P:carbohydrate metabolic process"/>
    <property type="evidence" value="ECO:0007669"/>
    <property type="project" value="InterPro"/>
</dbReference>
<evidence type="ECO:0000256" key="2">
    <source>
        <dbReference type="ARBA" id="ARBA00022676"/>
    </source>
</evidence>
<feature type="transmembrane region" description="Helical" evidence="5">
    <location>
        <begin position="865"/>
        <end position="884"/>
    </location>
</feature>
<dbReference type="eggNOG" id="COG0726">
    <property type="taxonomic scope" value="Bacteria"/>
</dbReference>
<keyword evidence="8" id="KW-1185">Reference proteome</keyword>
<keyword evidence="5" id="KW-0812">Transmembrane</keyword>
<dbReference type="eggNOG" id="COG1835">
    <property type="taxonomic scope" value="Bacteria"/>
</dbReference>
<feature type="transmembrane region" description="Helical" evidence="5">
    <location>
        <begin position="804"/>
        <end position="824"/>
    </location>
</feature>
<dbReference type="PROSITE" id="PS51677">
    <property type="entry name" value="NODB"/>
    <property type="match status" value="1"/>
</dbReference>
<dbReference type="eggNOG" id="COG1215">
    <property type="taxonomic scope" value="Bacteria"/>
</dbReference>
<evidence type="ECO:0000313" key="8">
    <source>
        <dbReference type="Proteomes" id="UP000005087"/>
    </source>
</evidence>
<gene>
    <name evidence="7" type="ORF">SacglDRAFT_03059</name>
</gene>
<dbReference type="InterPro" id="IPR029044">
    <property type="entry name" value="Nucleotide-diphossugar_trans"/>
</dbReference>
<feature type="transmembrane region" description="Helical" evidence="5">
    <location>
        <begin position="620"/>
        <end position="640"/>
    </location>
</feature>
<dbReference type="InterPro" id="IPR002509">
    <property type="entry name" value="NODB_dom"/>
</dbReference>
<accession>I1D4Q1</accession>
<name>I1D4Q1_9PSEU</name>
<keyword evidence="3 7" id="KW-0808">Transferase</keyword>
<feature type="transmembrane region" description="Helical" evidence="5">
    <location>
        <begin position="1020"/>
        <end position="1043"/>
    </location>
</feature>
<reference evidence="7 8" key="1">
    <citation type="submission" date="2011-09" db="EMBL/GenBank/DDBJ databases">
        <authorList>
            <consortium name="US DOE Joint Genome Institute (JGI-PGF)"/>
            <person name="Lucas S."/>
            <person name="Han J."/>
            <person name="Lapidus A."/>
            <person name="Cheng J.-F."/>
            <person name="Goodwin L."/>
            <person name="Pitluck S."/>
            <person name="Peters L."/>
            <person name="Land M.L."/>
            <person name="Hauser L."/>
            <person name="Brambilla E."/>
            <person name="Klenk H.-P."/>
            <person name="Woyke T.J."/>
        </authorList>
    </citation>
    <scope>NUCLEOTIDE SEQUENCE [LARGE SCALE GENOMIC DNA]</scope>
    <source>
        <strain evidence="7 8">K62</strain>
    </source>
</reference>
<dbReference type="InterPro" id="IPR002656">
    <property type="entry name" value="Acyl_transf_3_dom"/>
</dbReference>
<feature type="transmembrane region" description="Helical" evidence="5">
    <location>
        <begin position="661"/>
        <end position="681"/>
    </location>
</feature>
<dbReference type="Gene3D" id="3.90.550.10">
    <property type="entry name" value="Spore Coat Polysaccharide Biosynthesis Protein SpsA, Chain A"/>
    <property type="match status" value="1"/>
</dbReference>
<dbReference type="OrthoDB" id="9763050at2"/>
<dbReference type="STRING" id="928724.SacglDRAFT_03059"/>
<dbReference type="Pfam" id="PF01522">
    <property type="entry name" value="Polysacc_deac_1"/>
    <property type="match status" value="1"/>
</dbReference>
<dbReference type="RefSeq" id="WP_005465623.1">
    <property type="nucleotide sequence ID" value="NZ_CM001484.1"/>
</dbReference>
<dbReference type="Gene3D" id="3.20.20.370">
    <property type="entry name" value="Glycoside hydrolase/deacetylase"/>
    <property type="match status" value="1"/>
</dbReference>
<evidence type="ECO:0000256" key="1">
    <source>
        <dbReference type="ARBA" id="ARBA00006739"/>
    </source>
</evidence>
<feature type="transmembrane region" description="Helical" evidence="5">
    <location>
        <begin position="980"/>
        <end position="999"/>
    </location>
</feature>
<reference evidence="8" key="2">
    <citation type="submission" date="2012-01" db="EMBL/GenBank/DDBJ databases">
        <title>Noncontiguous Finished sequence of chromosome of Saccharomonospora glauca K62.</title>
        <authorList>
            <consortium name="US DOE Joint Genome Institute"/>
            <person name="Lucas S."/>
            <person name="Han J."/>
            <person name="Lapidus A."/>
            <person name="Cheng J.-F."/>
            <person name="Goodwin L."/>
            <person name="Pitluck S."/>
            <person name="Peters L."/>
            <person name="Mikhailova N."/>
            <person name="Held B."/>
            <person name="Detter J.C."/>
            <person name="Han C."/>
            <person name="Tapia R."/>
            <person name="Land M."/>
            <person name="Hauser L."/>
            <person name="Kyrpides N."/>
            <person name="Ivanova N."/>
            <person name="Pagani I."/>
            <person name="Brambilla E.-M."/>
            <person name="Klenk H.-P."/>
            <person name="Woyke T."/>
        </authorList>
    </citation>
    <scope>NUCLEOTIDE SEQUENCE [LARGE SCALE GENOMIC DNA]</scope>
    <source>
        <strain evidence="8">K62</strain>
    </source>
</reference>
<evidence type="ECO:0000256" key="5">
    <source>
        <dbReference type="SAM" id="Phobius"/>
    </source>
</evidence>
<dbReference type="Pfam" id="PF01757">
    <property type="entry name" value="Acyl_transf_3"/>
    <property type="match status" value="1"/>
</dbReference>
<feature type="compositionally biased region" description="Basic and acidic residues" evidence="4">
    <location>
        <begin position="693"/>
        <end position="707"/>
    </location>
</feature>
<feature type="region of interest" description="Disordered" evidence="4">
    <location>
        <begin position="693"/>
        <end position="734"/>
    </location>
</feature>
<dbReference type="CDD" id="cd06423">
    <property type="entry name" value="CESA_like"/>
    <property type="match status" value="1"/>
</dbReference>
<feature type="transmembrane region" description="Helical" evidence="5">
    <location>
        <begin position="584"/>
        <end position="614"/>
    </location>
</feature>
<dbReference type="AlphaFoldDB" id="I1D4Q1"/>
<feature type="transmembrane region" description="Helical" evidence="5">
    <location>
        <begin position="948"/>
        <end position="968"/>
    </location>
</feature>
<keyword evidence="5" id="KW-1133">Transmembrane helix</keyword>
<feature type="transmembrane region" description="Helical" evidence="5">
    <location>
        <begin position="301"/>
        <end position="321"/>
    </location>
</feature>
<dbReference type="SUPFAM" id="SSF88713">
    <property type="entry name" value="Glycoside hydrolase/deacetylase"/>
    <property type="match status" value="1"/>
</dbReference>
<evidence type="ECO:0000259" key="6">
    <source>
        <dbReference type="PROSITE" id="PS51677"/>
    </source>
</evidence>
<dbReference type="PANTHER" id="PTHR43630:SF1">
    <property type="entry name" value="POLY-BETA-1,6-N-ACETYL-D-GLUCOSAMINE SYNTHASE"/>
    <property type="match status" value="1"/>
</dbReference>
<dbReference type="SUPFAM" id="SSF53448">
    <property type="entry name" value="Nucleotide-diphospho-sugar transferases"/>
    <property type="match status" value="1"/>
</dbReference>
<dbReference type="InterPro" id="IPR011330">
    <property type="entry name" value="Glyco_hydro/deAcase_b/a-brl"/>
</dbReference>
<protein>
    <submittedName>
        <fullName evidence="7">Glycosyl transferase</fullName>
    </submittedName>
</protein>
<feature type="transmembrane region" description="Helical" evidence="5">
    <location>
        <begin position="1049"/>
        <end position="1069"/>
    </location>
</feature>
<organism evidence="7 8">
    <name type="scientific">Saccharomonospora glauca K62</name>
    <dbReference type="NCBI Taxonomy" id="928724"/>
    <lineage>
        <taxon>Bacteria</taxon>
        <taxon>Bacillati</taxon>
        <taxon>Actinomycetota</taxon>
        <taxon>Actinomycetes</taxon>
        <taxon>Pseudonocardiales</taxon>
        <taxon>Pseudonocardiaceae</taxon>
        <taxon>Saccharomonospora</taxon>
    </lineage>
</organism>
<keyword evidence="2" id="KW-0328">Glycosyltransferase</keyword>
<feature type="transmembrane region" description="Helical" evidence="5">
    <location>
        <begin position="762"/>
        <end position="783"/>
    </location>
</feature>
<evidence type="ECO:0000256" key="4">
    <source>
        <dbReference type="SAM" id="MobiDB-lite"/>
    </source>
</evidence>
<comment type="similarity">
    <text evidence="1">Belongs to the glycosyltransferase 2 family.</text>
</comment>
<evidence type="ECO:0000313" key="7">
    <source>
        <dbReference type="EMBL" id="EIE99925.1"/>
    </source>
</evidence>